<dbReference type="Proteomes" id="UP001500567">
    <property type="component" value="Unassembled WGS sequence"/>
</dbReference>
<comment type="caution">
    <text evidence="2">The sequence shown here is derived from an EMBL/GenBank/DDBJ whole genome shotgun (WGS) entry which is preliminary data.</text>
</comment>
<feature type="domain" description="Tc1-like transposase DDE" evidence="1">
    <location>
        <begin position="1"/>
        <end position="102"/>
    </location>
</feature>
<sequence>MIGALSGRGRGAGQLLDRALTQRSFAFYVAHCLAPTLRRGDVLVLANLPVHHLTGLRQWLAKRGVEVVFLPPYSPDFSPIEQAWSKLKNKLRTGAARSYDALKNALHEAIDWITSQDAKNWFDHCGYHTQVA</sequence>
<dbReference type="Pfam" id="PF13358">
    <property type="entry name" value="DDE_3"/>
    <property type="match status" value="1"/>
</dbReference>
<organism evidence="2 3">
    <name type="scientific">Hymenobacter fastidiosus</name>
    <dbReference type="NCBI Taxonomy" id="486264"/>
    <lineage>
        <taxon>Bacteria</taxon>
        <taxon>Pseudomonadati</taxon>
        <taxon>Bacteroidota</taxon>
        <taxon>Cytophagia</taxon>
        <taxon>Cytophagales</taxon>
        <taxon>Hymenobacteraceae</taxon>
        <taxon>Hymenobacter</taxon>
    </lineage>
</organism>
<dbReference type="PANTHER" id="PTHR46564:SF1">
    <property type="entry name" value="TRANSPOSASE"/>
    <property type="match status" value="1"/>
</dbReference>
<gene>
    <name evidence="2" type="ORF">GCM10022408_06080</name>
</gene>
<name>A0ABP7RIY3_9BACT</name>
<reference evidence="3" key="1">
    <citation type="journal article" date="2019" name="Int. J. Syst. Evol. Microbiol.">
        <title>The Global Catalogue of Microorganisms (GCM) 10K type strain sequencing project: providing services to taxonomists for standard genome sequencing and annotation.</title>
        <authorList>
            <consortium name="The Broad Institute Genomics Platform"/>
            <consortium name="The Broad Institute Genome Sequencing Center for Infectious Disease"/>
            <person name="Wu L."/>
            <person name="Ma J."/>
        </authorList>
    </citation>
    <scope>NUCLEOTIDE SEQUENCE [LARGE SCALE GENOMIC DNA]</scope>
    <source>
        <strain evidence="3">JCM 17224</strain>
    </source>
</reference>
<dbReference type="InterPro" id="IPR038717">
    <property type="entry name" value="Tc1-like_DDE_dom"/>
</dbReference>
<evidence type="ECO:0000313" key="3">
    <source>
        <dbReference type="Proteomes" id="UP001500567"/>
    </source>
</evidence>
<dbReference type="EMBL" id="BAABDJ010000003">
    <property type="protein sequence ID" value="GAA3998124.1"/>
    <property type="molecule type" value="Genomic_DNA"/>
</dbReference>
<protein>
    <recommendedName>
        <fullName evidence="1">Tc1-like transposase DDE domain-containing protein</fullName>
    </recommendedName>
</protein>
<keyword evidence="3" id="KW-1185">Reference proteome</keyword>
<proteinExistence type="predicted"/>
<dbReference type="PANTHER" id="PTHR46564">
    <property type="entry name" value="TRANSPOSASE"/>
    <property type="match status" value="1"/>
</dbReference>
<evidence type="ECO:0000259" key="1">
    <source>
        <dbReference type="Pfam" id="PF13358"/>
    </source>
</evidence>
<dbReference type="InterPro" id="IPR036397">
    <property type="entry name" value="RNaseH_sf"/>
</dbReference>
<dbReference type="Gene3D" id="3.30.420.10">
    <property type="entry name" value="Ribonuclease H-like superfamily/Ribonuclease H"/>
    <property type="match status" value="1"/>
</dbReference>
<accession>A0ABP7RIY3</accession>
<evidence type="ECO:0000313" key="2">
    <source>
        <dbReference type="EMBL" id="GAA3998124.1"/>
    </source>
</evidence>